<accession>A0A7J6DMQ0</accession>
<evidence type="ECO:0000313" key="4">
    <source>
        <dbReference type="EMBL" id="KAF4368966.1"/>
    </source>
</evidence>
<dbReference type="InterPro" id="IPR046431">
    <property type="entry name" value="FAF_dom"/>
</dbReference>
<dbReference type="EMBL" id="JAATIP010000215">
    <property type="protein sequence ID" value="KAF4359447.1"/>
    <property type="molecule type" value="Genomic_DNA"/>
</dbReference>
<name>A0A7J6DMQ0_CANSA</name>
<dbReference type="Proteomes" id="UP000525078">
    <property type="component" value="Unassembled WGS sequence"/>
</dbReference>
<keyword evidence="6" id="KW-1185">Reference proteome</keyword>
<dbReference type="EMBL" id="JAATIQ010000810">
    <property type="protein sequence ID" value="KAF4347394.1"/>
    <property type="molecule type" value="Genomic_DNA"/>
</dbReference>
<proteinExistence type="predicted"/>
<evidence type="ECO:0000313" key="3">
    <source>
        <dbReference type="EMBL" id="KAF4359447.1"/>
    </source>
</evidence>
<gene>
    <name evidence="3" type="ORF">F8388_001491</name>
    <name evidence="2" type="ORF">G4B88_009142</name>
    <name evidence="4" type="ORF">G4B88_011794</name>
</gene>
<evidence type="ECO:0000313" key="5">
    <source>
        <dbReference type="Proteomes" id="UP000525078"/>
    </source>
</evidence>
<dbReference type="Proteomes" id="UP000583929">
    <property type="component" value="Unassembled WGS sequence"/>
</dbReference>
<feature type="domain" description="FAF" evidence="1">
    <location>
        <begin position="24"/>
        <end position="88"/>
    </location>
</feature>
<evidence type="ECO:0000259" key="1">
    <source>
        <dbReference type="Pfam" id="PF11250"/>
    </source>
</evidence>
<evidence type="ECO:0000313" key="2">
    <source>
        <dbReference type="EMBL" id="KAF4347394.1"/>
    </source>
</evidence>
<protein>
    <recommendedName>
        <fullName evidence="1">FAF domain-containing protein</fullName>
    </recommendedName>
</protein>
<dbReference type="AlphaFoldDB" id="A0A7J6DMQ0"/>
<dbReference type="EMBL" id="JAATIQ010000227">
    <property type="protein sequence ID" value="KAF4368966.1"/>
    <property type="molecule type" value="Genomic_DNA"/>
</dbReference>
<evidence type="ECO:0000313" key="6">
    <source>
        <dbReference type="Proteomes" id="UP000583929"/>
    </source>
</evidence>
<reference evidence="5 6" key="1">
    <citation type="journal article" date="2020" name="bioRxiv">
        <title>Sequence and annotation of 42 cannabis genomes reveals extensive copy number variation in cannabinoid synthesis and pathogen resistance genes.</title>
        <authorList>
            <person name="Mckernan K.J."/>
            <person name="Helbert Y."/>
            <person name="Kane L.T."/>
            <person name="Ebling H."/>
            <person name="Zhang L."/>
            <person name="Liu B."/>
            <person name="Eaton Z."/>
            <person name="Mclaughlin S."/>
            <person name="Kingan S."/>
            <person name="Baybayan P."/>
            <person name="Concepcion G."/>
            <person name="Jordan M."/>
            <person name="Riva A."/>
            <person name="Barbazuk W."/>
            <person name="Harkins T."/>
        </authorList>
    </citation>
    <scope>NUCLEOTIDE SEQUENCE [LARGE SCALE GENOMIC DNA]</scope>
    <source>
        <strain evidence="5 6">cv. Jamaican Lion 4</strain>
        <strain evidence="2">Father</strain>
        <strain evidence="3">Mother</strain>
        <tissue evidence="2">Leaf</tissue>
    </source>
</reference>
<comment type="caution">
    <text evidence="2">The sequence shown here is derived from an EMBL/GenBank/DDBJ whole genome shotgun (WGS) entry which is preliminary data.</text>
</comment>
<dbReference type="Pfam" id="PF11250">
    <property type="entry name" value="FAF"/>
    <property type="match status" value="1"/>
</dbReference>
<sequence>MNMIETKEKLFEKMKKMIGTTKKDFPPPLTTSLIKQTGCLQILLTKRCHLVRRCTDDGKRLVVQEVEENDDNKYELRVNRAEGRLTMSIVPMNDNNKVDEKLCEDIDIDHQNGNYVIQSDHDDDYRSQDDYEINVDADDESSAVEKLGTVSTFASSFDLIGNSY</sequence>
<organism evidence="2 6">
    <name type="scientific">Cannabis sativa</name>
    <name type="common">Hemp</name>
    <name type="synonym">Marijuana</name>
    <dbReference type="NCBI Taxonomy" id="3483"/>
    <lineage>
        <taxon>Eukaryota</taxon>
        <taxon>Viridiplantae</taxon>
        <taxon>Streptophyta</taxon>
        <taxon>Embryophyta</taxon>
        <taxon>Tracheophyta</taxon>
        <taxon>Spermatophyta</taxon>
        <taxon>Magnoliopsida</taxon>
        <taxon>eudicotyledons</taxon>
        <taxon>Gunneridae</taxon>
        <taxon>Pentapetalae</taxon>
        <taxon>rosids</taxon>
        <taxon>fabids</taxon>
        <taxon>Rosales</taxon>
        <taxon>Cannabaceae</taxon>
        <taxon>Cannabis</taxon>
    </lineage>
</organism>